<feature type="domain" description="DUF6596" evidence="7">
    <location>
        <begin position="190"/>
        <end position="290"/>
    </location>
</feature>
<dbReference type="EMBL" id="JBHMBS010000021">
    <property type="protein sequence ID" value="MFB9680242.1"/>
    <property type="molecule type" value="Genomic_DNA"/>
</dbReference>
<evidence type="ECO:0000259" key="5">
    <source>
        <dbReference type="Pfam" id="PF04542"/>
    </source>
</evidence>
<keyword evidence="4" id="KW-0804">Transcription</keyword>
<evidence type="ECO:0000259" key="6">
    <source>
        <dbReference type="Pfam" id="PF08281"/>
    </source>
</evidence>
<dbReference type="Pfam" id="PF20239">
    <property type="entry name" value="DUF6596"/>
    <property type="match status" value="1"/>
</dbReference>
<comment type="similarity">
    <text evidence="1">Belongs to the sigma-70 factor family. ECF subfamily.</text>
</comment>
<evidence type="ECO:0000259" key="7">
    <source>
        <dbReference type="Pfam" id="PF20239"/>
    </source>
</evidence>
<proteinExistence type="inferred from homology"/>
<dbReference type="PANTHER" id="PTHR47756:SF2">
    <property type="entry name" value="BLL6612 PROTEIN"/>
    <property type="match status" value="1"/>
</dbReference>
<dbReference type="InterPro" id="IPR007627">
    <property type="entry name" value="RNA_pol_sigma70_r2"/>
</dbReference>
<dbReference type="InterPro" id="IPR013249">
    <property type="entry name" value="RNA_pol_sigma70_r4_t2"/>
</dbReference>
<reference evidence="8 9" key="1">
    <citation type="submission" date="2024-09" db="EMBL/GenBank/DDBJ databases">
        <authorList>
            <person name="Sun Q."/>
            <person name="Mori K."/>
        </authorList>
    </citation>
    <scope>NUCLEOTIDE SEQUENCE [LARGE SCALE GENOMIC DNA]</scope>
    <source>
        <strain evidence="8 9">JCM 3028</strain>
    </source>
</reference>
<dbReference type="PANTHER" id="PTHR47756">
    <property type="entry name" value="BLL6612 PROTEIN-RELATED"/>
    <property type="match status" value="1"/>
</dbReference>
<dbReference type="InterPro" id="IPR013325">
    <property type="entry name" value="RNA_pol_sigma_r2"/>
</dbReference>
<name>A0ABV5TM81_9ACTN</name>
<dbReference type="RefSeq" id="WP_386161231.1">
    <property type="nucleotide sequence ID" value="NZ_JBHMBS010000021.1"/>
</dbReference>
<dbReference type="InterPro" id="IPR046531">
    <property type="entry name" value="DUF6596"/>
</dbReference>
<evidence type="ECO:0000256" key="4">
    <source>
        <dbReference type="ARBA" id="ARBA00023163"/>
    </source>
</evidence>
<gene>
    <name evidence="8" type="ORF">ACFFRH_32570</name>
</gene>
<comment type="caution">
    <text evidence="8">The sequence shown here is derived from an EMBL/GenBank/DDBJ whole genome shotgun (WGS) entry which is preliminary data.</text>
</comment>
<dbReference type="InterPro" id="IPR014284">
    <property type="entry name" value="RNA_pol_sigma-70_dom"/>
</dbReference>
<feature type="domain" description="RNA polymerase sigma-70 region 2" evidence="5">
    <location>
        <begin position="29"/>
        <end position="88"/>
    </location>
</feature>
<evidence type="ECO:0000313" key="9">
    <source>
        <dbReference type="Proteomes" id="UP001589610"/>
    </source>
</evidence>
<dbReference type="NCBIfam" id="TIGR02937">
    <property type="entry name" value="sigma70-ECF"/>
    <property type="match status" value="1"/>
</dbReference>
<keyword evidence="9" id="KW-1185">Reference proteome</keyword>
<feature type="domain" description="RNA polymerase sigma factor 70 region 4 type 2" evidence="6">
    <location>
        <begin position="121"/>
        <end position="172"/>
    </location>
</feature>
<evidence type="ECO:0000256" key="2">
    <source>
        <dbReference type="ARBA" id="ARBA00023015"/>
    </source>
</evidence>
<evidence type="ECO:0000256" key="1">
    <source>
        <dbReference type="ARBA" id="ARBA00010641"/>
    </source>
</evidence>
<protein>
    <submittedName>
        <fullName evidence="8">RNA polymerase sigma factor</fullName>
    </submittedName>
</protein>
<evidence type="ECO:0000313" key="8">
    <source>
        <dbReference type="EMBL" id="MFB9680242.1"/>
    </source>
</evidence>
<keyword evidence="3" id="KW-0731">Sigma factor</keyword>
<sequence>MTEDRVTGDGVKTEIEAAVAQAFRDEWGQVVATLIRVTGDWDLAEECAQDAFALALRRWAEDGVPRRPGAWLTTVARNRAVDRLRREAVGAAKLREVAAMSYEPEPAWRDDGVPDDRLRLIFTCCHPALALEARVALTLRTLAGLTTAEIARAFLVGEQTMSKRLLRAKLKIRHAGIPYRVPPAHLLPERVPAVLAVLYLLFSEGYSATAGADLLRRDLGAEAIRLARVLTRLMPDEPEAAGLLALMLLHDARSATRLDAAGDLVTLEEQDRALWDTAAIAEGEELLGRALRRGQPGPYQVQAAIAACHATATDAAGTDWAQIAALYGRLARFTPSPVVELNRAVAVGMAAGPAAGLELVEALRESGALAGYHLLPATRADLLRRLGRAAEAEAAYREALELAATDTERRYLGRRLAEVTG</sequence>
<dbReference type="SUPFAM" id="SSF88946">
    <property type="entry name" value="Sigma2 domain of RNA polymerase sigma factors"/>
    <property type="match status" value="1"/>
</dbReference>
<accession>A0ABV5TM81</accession>
<dbReference type="Gene3D" id="1.10.1740.10">
    <property type="match status" value="1"/>
</dbReference>
<keyword evidence="2" id="KW-0805">Transcription regulation</keyword>
<dbReference type="Pfam" id="PF04542">
    <property type="entry name" value="Sigma70_r2"/>
    <property type="match status" value="1"/>
</dbReference>
<evidence type="ECO:0000256" key="3">
    <source>
        <dbReference type="ARBA" id="ARBA00023082"/>
    </source>
</evidence>
<organism evidence="8 9">
    <name type="scientific">Streptosporangium vulgare</name>
    <dbReference type="NCBI Taxonomy" id="46190"/>
    <lineage>
        <taxon>Bacteria</taxon>
        <taxon>Bacillati</taxon>
        <taxon>Actinomycetota</taxon>
        <taxon>Actinomycetes</taxon>
        <taxon>Streptosporangiales</taxon>
        <taxon>Streptosporangiaceae</taxon>
        <taxon>Streptosporangium</taxon>
    </lineage>
</organism>
<dbReference type="SUPFAM" id="SSF88659">
    <property type="entry name" value="Sigma3 and sigma4 domains of RNA polymerase sigma factors"/>
    <property type="match status" value="1"/>
</dbReference>
<dbReference type="Pfam" id="PF08281">
    <property type="entry name" value="Sigma70_r4_2"/>
    <property type="match status" value="1"/>
</dbReference>
<dbReference type="Proteomes" id="UP001589610">
    <property type="component" value="Unassembled WGS sequence"/>
</dbReference>
<dbReference type="InterPro" id="IPR013324">
    <property type="entry name" value="RNA_pol_sigma_r3/r4-like"/>
</dbReference>